<dbReference type="InterPro" id="IPR013785">
    <property type="entry name" value="Aldolase_TIM"/>
</dbReference>
<dbReference type="PANTHER" id="PTHR32332:SF20">
    <property type="entry name" value="2-NITROPROPANE DIOXYGENASE-LIKE PROTEIN"/>
    <property type="match status" value="1"/>
</dbReference>
<keyword evidence="5" id="KW-1185">Reference proteome</keyword>
<organism evidence="4 5">
    <name type="scientific">Aeromicrobium phragmitis</name>
    <dbReference type="NCBI Taxonomy" id="2478914"/>
    <lineage>
        <taxon>Bacteria</taxon>
        <taxon>Bacillati</taxon>
        <taxon>Actinomycetota</taxon>
        <taxon>Actinomycetes</taxon>
        <taxon>Propionibacteriales</taxon>
        <taxon>Nocardioidaceae</taxon>
        <taxon>Aeromicrobium</taxon>
    </lineage>
</organism>
<keyword evidence="2" id="KW-0288">FMN</keyword>
<dbReference type="OrthoDB" id="9778912at2"/>
<dbReference type="PANTHER" id="PTHR32332">
    <property type="entry name" value="2-NITROPROPANE DIOXYGENASE"/>
    <property type="match status" value="1"/>
</dbReference>
<dbReference type="CDD" id="cd04730">
    <property type="entry name" value="NPD_like"/>
    <property type="match status" value="1"/>
</dbReference>
<evidence type="ECO:0000313" key="4">
    <source>
        <dbReference type="EMBL" id="RLV56778.1"/>
    </source>
</evidence>
<evidence type="ECO:0000256" key="3">
    <source>
        <dbReference type="ARBA" id="ARBA00023002"/>
    </source>
</evidence>
<dbReference type="RefSeq" id="WP_121793079.1">
    <property type="nucleotide sequence ID" value="NZ_RDBF01000002.1"/>
</dbReference>
<keyword evidence="1" id="KW-0285">Flavoprotein</keyword>
<dbReference type="Gene3D" id="3.20.20.70">
    <property type="entry name" value="Aldolase class I"/>
    <property type="match status" value="1"/>
</dbReference>
<dbReference type="InterPro" id="IPR004136">
    <property type="entry name" value="NMO"/>
</dbReference>
<evidence type="ECO:0000256" key="1">
    <source>
        <dbReference type="ARBA" id="ARBA00022630"/>
    </source>
</evidence>
<dbReference type="AlphaFoldDB" id="A0A3L8PQN9"/>
<evidence type="ECO:0000256" key="2">
    <source>
        <dbReference type="ARBA" id="ARBA00022643"/>
    </source>
</evidence>
<sequence>MITTEFTREYGVEHPIVVGGMTGLGTAPLIGAVANAGALGFLTALTQPTPEDLVKEIARTRDLTDKPFGVNLTILPTIDPVPYDEYRAAIVESGITVVETAGSSPEPHLPDFKAAGIKVIHKATSVRHALSAQRKGVDAISIDGFECAGHPGEDDVPGLVLIPAAAKALDIPIIASGGLATGSGLVAALALGACAVNMGTRFMATTEAPIHDNVKDQIVANTERDTVLVFRKFRNTARVVRNSISEKIVEISQQQDTTFEDIAPLASGARGRQKVLAEGDMEGGMWWAGQAQGLIDSVGTCQEIVDEIIAEAEGIVRDRLPGYLA</sequence>
<evidence type="ECO:0000313" key="5">
    <source>
        <dbReference type="Proteomes" id="UP000282515"/>
    </source>
</evidence>
<dbReference type="SUPFAM" id="SSF51412">
    <property type="entry name" value="Inosine monophosphate dehydrogenase (IMPDH)"/>
    <property type="match status" value="1"/>
</dbReference>
<dbReference type="GO" id="GO:0018580">
    <property type="term" value="F:nitronate monooxygenase activity"/>
    <property type="evidence" value="ECO:0007669"/>
    <property type="project" value="InterPro"/>
</dbReference>
<dbReference type="Proteomes" id="UP000282515">
    <property type="component" value="Unassembled WGS sequence"/>
</dbReference>
<name>A0A3L8PQN9_9ACTN</name>
<proteinExistence type="predicted"/>
<protein>
    <submittedName>
        <fullName evidence="4">Nitronate monooxygenase</fullName>
    </submittedName>
</protein>
<keyword evidence="3" id="KW-0560">Oxidoreductase</keyword>
<dbReference type="EMBL" id="RDBF01000002">
    <property type="protein sequence ID" value="RLV56778.1"/>
    <property type="molecule type" value="Genomic_DNA"/>
</dbReference>
<dbReference type="Pfam" id="PF03060">
    <property type="entry name" value="NMO"/>
    <property type="match status" value="1"/>
</dbReference>
<keyword evidence="4" id="KW-0503">Monooxygenase</keyword>
<comment type="caution">
    <text evidence="4">The sequence shown here is derived from an EMBL/GenBank/DDBJ whole genome shotgun (WGS) entry which is preliminary data.</text>
</comment>
<gene>
    <name evidence="4" type="ORF">D9V41_03085</name>
</gene>
<accession>A0A3L8PQN9</accession>
<reference evidence="4 5" key="1">
    <citation type="submission" date="2018-10" db="EMBL/GenBank/DDBJ databases">
        <title>Aeromicrobium sp. 9W16Y-2 whole genome shotgun sequence.</title>
        <authorList>
            <person name="Li F."/>
        </authorList>
    </citation>
    <scope>NUCLEOTIDE SEQUENCE [LARGE SCALE GENOMIC DNA]</scope>
    <source>
        <strain evidence="4 5">9W16Y-2</strain>
    </source>
</reference>